<feature type="transmembrane region" description="Helical" evidence="9">
    <location>
        <begin position="277"/>
        <end position="303"/>
    </location>
</feature>
<evidence type="ECO:0000256" key="9">
    <source>
        <dbReference type="SAM" id="Phobius"/>
    </source>
</evidence>
<evidence type="ECO:0000256" key="7">
    <source>
        <dbReference type="SAM" id="Coils"/>
    </source>
</evidence>
<dbReference type="InterPro" id="IPR050790">
    <property type="entry name" value="ExbB/TolQ_transport"/>
</dbReference>
<gene>
    <name evidence="12" type="ORF">EHSB41UT_03721</name>
</gene>
<evidence type="ECO:0000256" key="8">
    <source>
        <dbReference type="SAM" id="MobiDB-lite"/>
    </source>
</evidence>
<feature type="signal peptide" evidence="10">
    <location>
        <begin position="1"/>
        <end position="22"/>
    </location>
</feature>
<dbReference type="PIRSF" id="PIRSF037714">
    <property type="entry name" value="TolR"/>
    <property type="match status" value="1"/>
</dbReference>
<dbReference type="AlphaFoldDB" id="A0A1X7APB0"/>
<evidence type="ECO:0000256" key="5">
    <source>
        <dbReference type="ARBA" id="ARBA00023136"/>
    </source>
</evidence>
<keyword evidence="2" id="KW-1003">Cell membrane</keyword>
<dbReference type="Proteomes" id="UP000196573">
    <property type="component" value="Unassembled WGS sequence"/>
</dbReference>
<organism evidence="12 13">
    <name type="scientific">Parendozoicomonas haliclonae</name>
    <dbReference type="NCBI Taxonomy" id="1960125"/>
    <lineage>
        <taxon>Bacteria</taxon>
        <taxon>Pseudomonadati</taxon>
        <taxon>Pseudomonadota</taxon>
        <taxon>Gammaproteobacteria</taxon>
        <taxon>Oceanospirillales</taxon>
        <taxon>Endozoicomonadaceae</taxon>
        <taxon>Parendozoicomonas</taxon>
    </lineage>
</organism>
<name>A0A1X7APB0_9GAMM</name>
<evidence type="ECO:0000256" key="2">
    <source>
        <dbReference type="ARBA" id="ARBA00022475"/>
    </source>
</evidence>
<feature type="domain" description="MotA/TolQ/ExbB proton channel" evidence="11">
    <location>
        <begin position="319"/>
        <end position="436"/>
    </location>
</feature>
<reference evidence="12 13" key="1">
    <citation type="submission" date="2017-03" db="EMBL/GenBank/DDBJ databases">
        <authorList>
            <person name="Afonso C.L."/>
            <person name="Miller P.J."/>
            <person name="Scott M.A."/>
            <person name="Spackman E."/>
            <person name="Goraichik I."/>
            <person name="Dimitrov K.M."/>
            <person name="Suarez D.L."/>
            <person name="Swayne D.E."/>
        </authorList>
    </citation>
    <scope>NUCLEOTIDE SEQUENCE [LARGE SCALE GENOMIC DNA]</scope>
    <source>
        <strain evidence="12">SB41UT1</strain>
    </source>
</reference>
<evidence type="ECO:0000313" key="12">
    <source>
        <dbReference type="EMBL" id="SMA49930.1"/>
    </source>
</evidence>
<keyword evidence="3 9" id="KW-0812">Transmembrane</keyword>
<keyword evidence="10" id="KW-0732">Signal</keyword>
<feature type="transmembrane region" description="Helical" evidence="9">
    <location>
        <begin position="364"/>
        <end position="391"/>
    </location>
</feature>
<keyword evidence="4 9" id="KW-1133">Transmembrane helix</keyword>
<feature type="compositionally biased region" description="Polar residues" evidence="8">
    <location>
        <begin position="453"/>
        <end position="469"/>
    </location>
</feature>
<dbReference type="OrthoDB" id="4045at2"/>
<evidence type="ECO:0000256" key="6">
    <source>
        <dbReference type="RuleBase" id="RU004057"/>
    </source>
</evidence>
<keyword evidence="6" id="KW-0653">Protein transport</keyword>
<evidence type="ECO:0000256" key="1">
    <source>
        <dbReference type="ARBA" id="ARBA00004651"/>
    </source>
</evidence>
<dbReference type="InterPro" id="IPR002898">
    <property type="entry name" value="MotA_ExbB_proton_chnl"/>
</dbReference>
<dbReference type="InterPro" id="IPR017270">
    <property type="entry name" value="MotA/TolQ/ExbB-rel"/>
</dbReference>
<sequence>MKTIIKAALFVLAGAISGTAFSEQALSLDELLKQVEKGQVAEARDNRVRERRFLAEQTSQQQKLTDARNTLNQKEQQAAQLEKLFEENERLLTSKQSQLKERMGNLTELFGHLISASGDLRGVIDNSLTSVQYPDRTAFLDQLIEKMSGAEQLPQMQEIERLWFELQREMTESGKVVSFTAPVTSPAGETSEQTVVRVGSFNAITADGHYLTYDNGSLAQLARQPASEYLQWGQTLSTSSTGLTPFGIDPTGPSGGSFLSALIDSPSLVERWHQGGVIGYIISGLGVFAVLFAVLKLLTLAVVNAKVKSQLRSNKANNNNPLGRVLAVHEQDPNMDSETLELKLSEAIIRETPKLEHGLNLLKIIAAVAPLMGLLGTVTGMIITFQAITIFGAGDPKAMAGGISGALVTTVLGLIVAIPTILLHTLVNGKARGLINILVEQSTGIIAQHTEATQATQNSAQPASANTAASRPEPVTA</sequence>
<dbReference type="GO" id="GO:0017038">
    <property type="term" value="P:protein import"/>
    <property type="evidence" value="ECO:0007669"/>
    <property type="project" value="TreeGrafter"/>
</dbReference>
<keyword evidence="7" id="KW-0175">Coiled coil</keyword>
<proteinExistence type="inferred from homology"/>
<dbReference type="RefSeq" id="WP_087112374.1">
    <property type="nucleotide sequence ID" value="NZ_CBCSCN010000011.1"/>
</dbReference>
<feature type="coiled-coil region" evidence="7">
    <location>
        <begin position="54"/>
        <end position="101"/>
    </location>
</feature>
<comment type="similarity">
    <text evidence="6">Belongs to the exbB/tolQ family.</text>
</comment>
<keyword evidence="5 9" id="KW-0472">Membrane</keyword>
<dbReference type="GO" id="GO:0005886">
    <property type="term" value="C:plasma membrane"/>
    <property type="evidence" value="ECO:0007669"/>
    <property type="project" value="UniProtKB-SubCell"/>
</dbReference>
<evidence type="ECO:0000259" key="11">
    <source>
        <dbReference type="Pfam" id="PF01618"/>
    </source>
</evidence>
<comment type="subcellular location">
    <subcellularLocation>
        <location evidence="1">Cell membrane</location>
        <topology evidence="1">Multi-pass membrane protein</topology>
    </subcellularLocation>
    <subcellularLocation>
        <location evidence="6">Membrane</location>
        <topology evidence="6">Multi-pass membrane protein</topology>
    </subcellularLocation>
</comment>
<evidence type="ECO:0000256" key="4">
    <source>
        <dbReference type="ARBA" id="ARBA00022989"/>
    </source>
</evidence>
<dbReference type="Pfam" id="PF01618">
    <property type="entry name" value="MotA_ExbB"/>
    <property type="match status" value="1"/>
</dbReference>
<evidence type="ECO:0000256" key="10">
    <source>
        <dbReference type="SAM" id="SignalP"/>
    </source>
</evidence>
<dbReference type="PANTHER" id="PTHR30625:SF11">
    <property type="entry name" value="MOTA_TOLQ_EXBB PROTON CHANNEL DOMAIN-CONTAINING PROTEIN"/>
    <property type="match status" value="1"/>
</dbReference>
<feature type="chain" id="PRO_5012146154" evidence="10">
    <location>
        <begin position="23"/>
        <end position="477"/>
    </location>
</feature>
<feature type="region of interest" description="Disordered" evidence="8">
    <location>
        <begin position="453"/>
        <end position="477"/>
    </location>
</feature>
<keyword evidence="13" id="KW-1185">Reference proteome</keyword>
<accession>A0A1X7APB0</accession>
<keyword evidence="6" id="KW-0813">Transport</keyword>
<dbReference type="EMBL" id="FWPT01000009">
    <property type="protein sequence ID" value="SMA49930.1"/>
    <property type="molecule type" value="Genomic_DNA"/>
</dbReference>
<evidence type="ECO:0000313" key="13">
    <source>
        <dbReference type="Proteomes" id="UP000196573"/>
    </source>
</evidence>
<evidence type="ECO:0000256" key="3">
    <source>
        <dbReference type="ARBA" id="ARBA00022692"/>
    </source>
</evidence>
<feature type="transmembrane region" description="Helical" evidence="9">
    <location>
        <begin position="403"/>
        <end position="427"/>
    </location>
</feature>
<protein>
    <submittedName>
        <fullName evidence="12">Biopolymer transport protein ExbB</fullName>
    </submittedName>
</protein>
<dbReference type="PANTHER" id="PTHR30625">
    <property type="entry name" value="PROTEIN TOLQ"/>
    <property type="match status" value="1"/>
</dbReference>